<reference evidence="1" key="2">
    <citation type="journal article" date="2017" name="J. Med. Entomol.">
        <title>Transcriptome Analysis of the Triatoma infestans (Hemiptera: Reduviidae) Integument.</title>
        <authorList>
            <person name="Calderon-Fernandez G.M."/>
            <person name="Moriconi D.E."/>
            <person name="Dulbecco A.B."/>
            <person name="Juarez M.P."/>
        </authorList>
    </citation>
    <scope>NUCLEOTIDE SEQUENCE</scope>
    <source>
        <strain evidence="1">Int1</strain>
        <tissue evidence="1">Integument</tissue>
    </source>
</reference>
<organism evidence="1">
    <name type="scientific">Triatoma infestans</name>
    <name type="common">Assassin bug</name>
    <dbReference type="NCBI Taxonomy" id="30076"/>
    <lineage>
        <taxon>Eukaryota</taxon>
        <taxon>Metazoa</taxon>
        <taxon>Ecdysozoa</taxon>
        <taxon>Arthropoda</taxon>
        <taxon>Hexapoda</taxon>
        <taxon>Insecta</taxon>
        <taxon>Pterygota</taxon>
        <taxon>Neoptera</taxon>
        <taxon>Paraneoptera</taxon>
        <taxon>Hemiptera</taxon>
        <taxon>Heteroptera</taxon>
        <taxon>Panheteroptera</taxon>
        <taxon>Cimicomorpha</taxon>
        <taxon>Reduviidae</taxon>
        <taxon>Triatominae</taxon>
        <taxon>Triatoma</taxon>
    </lineage>
</organism>
<name>A0A161MIS1_TRIIF</name>
<keyword evidence="1" id="KW-0675">Receptor</keyword>
<proteinExistence type="predicted"/>
<dbReference type="AlphaFoldDB" id="A0A161MIS1"/>
<protein>
    <submittedName>
        <fullName evidence="1">Gamma-aminobutyric acid receptor-associated protein</fullName>
    </submittedName>
</protein>
<accession>A0A161MIS1</accession>
<dbReference type="EMBL" id="GEMB01001522">
    <property type="protein sequence ID" value="JAS01636.1"/>
    <property type="molecule type" value="Transcribed_RNA"/>
</dbReference>
<sequence length="19" mass="2424">MKYILAHIFFSNYFKFLLK</sequence>
<evidence type="ECO:0000313" key="1">
    <source>
        <dbReference type="EMBL" id="JAS01636.1"/>
    </source>
</evidence>
<reference evidence="1" key="1">
    <citation type="submission" date="2016-04" db="EMBL/GenBank/DDBJ databases">
        <authorList>
            <person name="Calderon-Fernandez G.M.Sr."/>
        </authorList>
    </citation>
    <scope>NUCLEOTIDE SEQUENCE</scope>
    <source>
        <strain evidence="1">Int1</strain>
        <tissue evidence="1">Integument</tissue>
    </source>
</reference>